<dbReference type="Proteomes" id="UP000838160">
    <property type="component" value="Unassembled WGS sequence"/>
</dbReference>
<comment type="caution">
    <text evidence="3">The sequence shown here is derived from an EMBL/GenBank/DDBJ whole genome shotgun (WGS) entry which is preliminary data.</text>
</comment>
<comment type="caution">
    <text evidence="2">Once thought to be involved in copper homeostasis, experiments in E.coli have shown this is not the case.</text>
</comment>
<name>A0ABM8ZF33_9VIBR</name>
<dbReference type="HAMAP" id="MF_00795">
    <property type="entry name" value="CutC"/>
    <property type="match status" value="1"/>
</dbReference>
<dbReference type="Gene3D" id="3.20.20.380">
    <property type="entry name" value="Copper homeostasis (CutC) domain"/>
    <property type="match status" value="1"/>
</dbReference>
<gene>
    <name evidence="3" type="primary">cutC_1</name>
    <name evidence="2" type="synonym">cutC</name>
    <name evidence="3" type="ORF">VHP8226_00525</name>
</gene>
<proteinExistence type="inferred from homology"/>
<dbReference type="EMBL" id="CAKLCM010000002">
    <property type="protein sequence ID" value="CAH0524850.1"/>
    <property type="molecule type" value="Genomic_DNA"/>
</dbReference>
<dbReference type="PANTHER" id="PTHR12598:SF0">
    <property type="entry name" value="COPPER HOMEOSTASIS PROTEIN CUTC HOMOLOG"/>
    <property type="match status" value="1"/>
</dbReference>
<reference evidence="3" key="1">
    <citation type="submission" date="2021-12" db="EMBL/GenBank/DDBJ databases">
        <authorList>
            <person name="Rodrigo-Torres L."/>
            <person name="Arahal R. D."/>
            <person name="Lucena T."/>
        </authorList>
    </citation>
    <scope>NUCLEOTIDE SEQUENCE</scope>
    <source>
        <strain evidence="3">CECT 8226</strain>
    </source>
</reference>
<dbReference type="RefSeq" id="WP_237483568.1">
    <property type="nucleotide sequence ID" value="NZ_CAKLCM010000002.1"/>
</dbReference>
<evidence type="ECO:0000256" key="2">
    <source>
        <dbReference type="HAMAP-Rule" id="MF_00795"/>
    </source>
</evidence>
<dbReference type="InterPro" id="IPR036822">
    <property type="entry name" value="CutC-like_dom_sf"/>
</dbReference>
<evidence type="ECO:0000313" key="3">
    <source>
        <dbReference type="EMBL" id="CAH0524850.1"/>
    </source>
</evidence>
<accession>A0ABM8ZF33</accession>
<dbReference type="PANTHER" id="PTHR12598">
    <property type="entry name" value="COPPER HOMEOSTASIS PROTEIN CUTC"/>
    <property type="match status" value="1"/>
</dbReference>
<organism evidence="3 4">
    <name type="scientific">Vibrio hippocampi</name>
    <dbReference type="NCBI Taxonomy" id="654686"/>
    <lineage>
        <taxon>Bacteria</taxon>
        <taxon>Pseudomonadati</taxon>
        <taxon>Pseudomonadota</taxon>
        <taxon>Gammaproteobacteria</taxon>
        <taxon>Vibrionales</taxon>
        <taxon>Vibrionaceae</taxon>
        <taxon>Vibrio</taxon>
    </lineage>
</organism>
<dbReference type="Pfam" id="PF03932">
    <property type="entry name" value="CutC"/>
    <property type="match status" value="1"/>
</dbReference>
<evidence type="ECO:0000256" key="1">
    <source>
        <dbReference type="ARBA" id="ARBA00007768"/>
    </source>
</evidence>
<keyword evidence="2" id="KW-0963">Cytoplasm</keyword>
<comment type="subcellular location">
    <subcellularLocation>
        <location evidence="2">Cytoplasm</location>
    </subcellularLocation>
</comment>
<sequence length="253" mass="27520">MTTHYQIEVCIDNIESLNSAVQGGATRIELCSSLALGGLTPSMGFIQLAAQLSTIPIYAMIRPRQGDFLYSDEEVAMMEQDIKCAAEAGASGIVLGLLNKDGNIDMPHSMRLTRVAKQLGLGITFHRAFDQCRDAHQALEDIIALGCERLLTSGLATDAMQGCNKIHQLHQQAQGRIEIMAGAGVNEDNVAHIVKNTGINEVHLSGKSTRPSKMQFVSPQAKMGNEQIDDFAIPITSKEKVKAVVRVLQRQQH</sequence>
<dbReference type="SUPFAM" id="SSF110395">
    <property type="entry name" value="CutC-like"/>
    <property type="match status" value="1"/>
</dbReference>
<dbReference type="InterPro" id="IPR005627">
    <property type="entry name" value="CutC-like"/>
</dbReference>
<keyword evidence="4" id="KW-1185">Reference proteome</keyword>
<evidence type="ECO:0000313" key="4">
    <source>
        <dbReference type="Proteomes" id="UP000838160"/>
    </source>
</evidence>
<protein>
    <recommendedName>
        <fullName evidence="2">PF03932 family protein CutC</fullName>
    </recommendedName>
</protein>
<comment type="similarity">
    <text evidence="1 2">Belongs to the CutC family.</text>
</comment>